<dbReference type="Pfam" id="PF02018">
    <property type="entry name" value="CBM_4_9"/>
    <property type="match status" value="1"/>
</dbReference>
<keyword evidence="3" id="KW-0732">Signal</keyword>
<protein>
    <submittedName>
        <fullName evidence="6">DUF5011 domain-containing protein</fullName>
    </submittedName>
</protein>
<evidence type="ECO:0000259" key="5">
    <source>
        <dbReference type="Pfam" id="PF16403"/>
    </source>
</evidence>
<dbReference type="EMBL" id="CP032094">
    <property type="protein sequence ID" value="AXY02515.1"/>
    <property type="molecule type" value="Genomic_DNA"/>
</dbReference>
<keyword evidence="1" id="KW-0378">Hydrolase</keyword>
<feature type="domain" description="Pesticidal crystal protein Cry22Aa Ig-like" evidence="5">
    <location>
        <begin position="556"/>
        <end position="627"/>
    </location>
</feature>
<dbReference type="InterPro" id="IPR013783">
    <property type="entry name" value="Ig-like_fold"/>
</dbReference>
<proteinExistence type="predicted"/>
<feature type="domain" description="CBM-cenC" evidence="4">
    <location>
        <begin position="404"/>
        <end position="521"/>
    </location>
</feature>
<dbReference type="PANTHER" id="PTHR15127">
    <property type="entry name" value="HEAVYWEIGHT, ISOFORM A"/>
    <property type="match status" value="1"/>
</dbReference>
<gene>
    <name evidence="6" type="ORF">D1115_15755</name>
</gene>
<sequence>MNVVNQKKFKLANAALVAAIAMGLSACSDDDSSNSPTITPPPPPSTEYVADKGFHITPTAAIFSGEEQPTWLIPENALTPVVTTDLTVRTTEERNVVQFTSGEQVGLVAGFDLAGHSLAPLVSLDDSTTFEFDLRLVGTTNRNTLPSAVNWAFKVHGENAEGEVVSVELPLPKAASNEWQHYVITKQQLLDMNAELAIVSAISVYPDSSATIYNVDNVAIYPEYKDSEGPVLVLKGDSTIKQLNYPDAVDQFEDPGYTVSDNQDDSTEIVVKQSYGENGEVNADVNGTYQITYNSFDTVGNVGKPVTRTVIIEAAPDVEDDVVAPVITLNGAASMRVELGGTYTELGATAIDAVDGEIDVIITGAVDVNTLGTYTLTYTATDKSDNSANVTRSVEVYEQKPIENIVTNGDFAAGFDENWVVEEGSAKTEVVDGALVISDYAPGAPWQPRLAQGNIKLEPGLPYILSFDAKSGEARNIMVQLGEKLSSDPWYKPFTDDTHVGLTPEMKRHTITFVASENAANVGHLLIGLGGGVSTPVTLDNIELVLQSDELIPPVITLNGGAVRMGVGETYQELGATALDNTDGDLTASIVITGDDFDTSIPGNHVVTYSVTDSDSNTAEVTRQVSVVADSNNLVMNGDFSSGFDYWLTFGGLDSNGEFIDGALKFSQGVLKQERFAEGAIKNGDILEVSFKYKAEMADGQGGVFKVGLHAEMPTGSNLPPKSKWTEYWDSTTEWKTETIEFVIDNNAETLSIEMLVAGGVPPTVWLDDIVIKHK</sequence>
<accession>A0ABM6YX90</accession>
<feature type="domain" description="Pesticidal crystal protein Cry22Aa Ig-like" evidence="5">
    <location>
        <begin position="250"/>
        <end position="312"/>
    </location>
</feature>
<dbReference type="SUPFAM" id="SSF49785">
    <property type="entry name" value="Galactose-binding domain-like"/>
    <property type="match status" value="2"/>
</dbReference>
<dbReference type="Proteomes" id="UP000262832">
    <property type="component" value="Chromosome II"/>
</dbReference>
<dbReference type="InterPro" id="IPR032179">
    <property type="entry name" value="Cry22Aa_Ig-like"/>
</dbReference>
<evidence type="ECO:0000256" key="3">
    <source>
        <dbReference type="SAM" id="SignalP"/>
    </source>
</evidence>
<organism evidence="6 7">
    <name type="scientific">Vibrio alfacsensis</name>
    <dbReference type="NCBI Taxonomy" id="1074311"/>
    <lineage>
        <taxon>Bacteria</taxon>
        <taxon>Pseudomonadati</taxon>
        <taxon>Pseudomonadota</taxon>
        <taxon>Gammaproteobacteria</taxon>
        <taxon>Vibrionales</taxon>
        <taxon>Vibrionaceae</taxon>
        <taxon>Vibrio</taxon>
    </lineage>
</organism>
<dbReference type="Gene3D" id="2.60.120.260">
    <property type="entry name" value="Galactose-binding domain-like"/>
    <property type="match status" value="2"/>
</dbReference>
<dbReference type="Gene3D" id="2.60.40.10">
    <property type="entry name" value="Immunoglobulins"/>
    <property type="match status" value="3"/>
</dbReference>
<evidence type="ECO:0000259" key="4">
    <source>
        <dbReference type="Pfam" id="PF02018"/>
    </source>
</evidence>
<dbReference type="Pfam" id="PF16403">
    <property type="entry name" value="Bact_surface_Ig-like"/>
    <property type="match status" value="3"/>
</dbReference>
<dbReference type="RefSeq" id="WP_128812429.1">
    <property type="nucleotide sequence ID" value="NZ_CP032094.1"/>
</dbReference>
<feature type="chain" id="PRO_5046650115" evidence="3">
    <location>
        <begin position="27"/>
        <end position="775"/>
    </location>
</feature>
<dbReference type="InterPro" id="IPR008979">
    <property type="entry name" value="Galactose-bd-like_sf"/>
</dbReference>
<name>A0ABM6YX90_9VIBR</name>
<keyword evidence="2" id="KW-0727">SH2 domain</keyword>
<evidence type="ECO:0000313" key="6">
    <source>
        <dbReference type="EMBL" id="AXY02515.1"/>
    </source>
</evidence>
<evidence type="ECO:0000256" key="2">
    <source>
        <dbReference type="ARBA" id="ARBA00022999"/>
    </source>
</evidence>
<dbReference type="PROSITE" id="PS51257">
    <property type="entry name" value="PROKAR_LIPOPROTEIN"/>
    <property type="match status" value="1"/>
</dbReference>
<evidence type="ECO:0000256" key="1">
    <source>
        <dbReference type="ARBA" id="ARBA00022801"/>
    </source>
</evidence>
<evidence type="ECO:0000313" key="7">
    <source>
        <dbReference type="Proteomes" id="UP000262832"/>
    </source>
</evidence>
<dbReference type="InterPro" id="IPR051846">
    <property type="entry name" value="SH2_domain_adapters"/>
</dbReference>
<dbReference type="PANTHER" id="PTHR15127:SF32">
    <property type="entry name" value="HEAVYWEIGHT, ISOFORM A"/>
    <property type="match status" value="1"/>
</dbReference>
<dbReference type="InterPro" id="IPR003305">
    <property type="entry name" value="CenC_carb-bd"/>
</dbReference>
<feature type="signal peptide" evidence="3">
    <location>
        <begin position="1"/>
        <end position="26"/>
    </location>
</feature>
<feature type="domain" description="Pesticidal crystal protein Cry22Aa Ig-like" evidence="5">
    <location>
        <begin position="327"/>
        <end position="396"/>
    </location>
</feature>
<reference evidence="6 7" key="1">
    <citation type="submission" date="2018-08" db="EMBL/GenBank/DDBJ databases">
        <title>Genomic taxonomy of the Vibrionaceae family.</title>
        <authorList>
            <person name="Gomez-Gil B."/>
            <person name="Tanaka M."/>
            <person name="Sawabe T."/>
            <person name="Enciso-Ibarra K."/>
        </authorList>
    </citation>
    <scope>NUCLEOTIDE SEQUENCE [LARGE SCALE GENOMIC DNA]</scope>
    <source>
        <strain evidence="6 7">CAIM 1831</strain>
    </source>
</reference>
<keyword evidence="7" id="KW-1185">Reference proteome</keyword>